<name>A0A964DYL0_9PROT</name>
<gene>
    <name evidence="2" type="ORF">ASILVAE211_08830</name>
</gene>
<accession>A0A964DYL0</accession>
<keyword evidence="1" id="KW-0812">Transmembrane</keyword>
<organism evidence="2 3">
    <name type="scientific">Acidisoma silvae</name>
    <dbReference type="NCBI Taxonomy" id="2802396"/>
    <lineage>
        <taxon>Bacteria</taxon>
        <taxon>Pseudomonadati</taxon>
        <taxon>Pseudomonadota</taxon>
        <taxon>Alphaproteobacteria</taxon>
        <taxon>Acetobacterales</taxon>
        <taxon>Acidocellaceae</taxon>
        <taxon>Acidisoma</taxon>
    </lineage>
</organism>
<dbReference type="PANTHER" id="PTHR15887:SF1">
    <property type="entry name" value="TRANSMEMBRANE PROTEIN 69"/>
    <property type="match status" value="1"/>
</dbReference>
<dbReference type="RefSeq" id="WP_227320946.1">
    <property type="nucleotide sequence ID" value="NZ_JAESVB010000003.1"/>
</dbReference>
<dbReference type="PANTHER" id="PTHR15887">
    <property type="entry name" value="TRANSMEMBRANE PROTEIN 69"/>
    <property type="match status" value="1"/>
</dbReference>
<comment type="caution">
    <text evidence="2">The sequence shown here is derived from an EMBL/GenBank/DDBJ whole genome shotgun (WGS) entry which is preliminary data.</text>
</comment>
<feature type="transmembrane region" description="Helical" evidence="1">
    <location>
        <begin position="38"/>
        <end position="59"/>
    </location>
</feature>
<keyword evidence="1" id="KW-0472">Membrane</keyword>
<proteinExistence type="predicted"/>
<evidence type="ECO:0000313" key="3">
    <source>
        <dbReference type="Proteomes" id="UP000708298"/>
    </source>
</evidence>
<evidence type="ECO:0000256" key="1">
    <source>
        <dbReference type="SAM" id="Phobius"/>
    </source>
</evidence>
<reference evidence="2" key="1">
    <citation type="journal article" date="2021" name="Microorganisms">
        <title>Acidisoma silvae sp. nov. and Acidisomacellulosilytica sp. nov., Two Acidophilic Bacteria Isolated from Decaying Wood, Hydrolyzing Cellulose and Producing Poly-3-hydroxybutyrate.</title>
        <authorList>
            <person name="Mieszkin S."/>
            <person name="Pouder E."/>
            <person name="Uroz S."/>
            <person name="Simon-Colin C."/>
            <person name="Alain K."/>
        </authorList>
    </citation>
    <scope>NUCLEOTIDE SEQUENCE</scope>
    <source>
        <strain evidence="2">HW T2.11</strain>
    </source>
</reference>
<feature type="transmembrane region" description="Helical" evidence="1">
    <location>
        <begin position="93"/>
        <end position="122"/>
    </location>
</feature>
<keyword evidence="1" id="KW-1133">Transmembrane helix</keyword>
<sequence>MRAPSPMILLLGFLGLVPFLVTGYLASAWRSPSDAQAMTALLAYSAVILSFLGAVHWGFAIAEPPQSLAGLAPLPRSQDPAHRPRLVMGVVPALIGWVALLIGLLIPAPSIALCVLIAGFLATNIGEHGAHRRGWVPGTYLWLRWILTVIVVAILVTVLVLRLTGARIIL</sequence>
<feature type="transmembrane region" description="Helical" evidence="1">
    <location>
        <begin position="142"/>
        <end position="161"/>
    </location>
</feature>
<evidence type="ECO:0000313" key="2">
    <source>
        <dbReference type="EMBL" id="MCB8875281.1"/>
    </source>
</evidence>
<protein>
    <submittedName>
        <fullName evidence="2">DUF3429 domain-containing protein</fullName>
    </submittedName>
</protein>
<reference evidence="2" key="2">
    <citation type="submission" date="2021-01" db="EMBL/GenBank/DDBJ databases">
        <authorList>
            <person name="Mieszkin S."/>
            <person name="Pouder E."/>
            <person name="Alain K."/>
        </authorList>
    </citation>
    <scope>NUCLEOTIDE SEQUENCE</scope>
    <source>
        <strain evidence="2">HW T2.11</strain>
    </source>
</reference>
<keyword evidence="3" id="KW-1185">Reference proteome</keyword>
<dbReference type="Proteomes" id="UP000708298">
    <property type="component" value="Unassembled WGS sequence"/>
</dbReference>
<dbReference type="Pfam" id="PF11911">
    <property type="entry name" value="DUF3429"/>
    <property type="match status" value="1"/>
</dbReference>
<dbReference type="AlphaFoldDB" id="A0A964DYL0"/>
<dbReference type="InterPro" id="IPR021836">
    <property type="entry name" value="DUF3429"/>
</dbReference>
<dbReference type="EMBL" id="JAESVB010000003">
    <property type="protein sequence ID" value="MCB8875281.1"/>
    <property type="molecule type" value="Genomic_DNA"/>
</dbReference>